<evidence type="ECO:0000313" key="3">
    <source>
        <dbReference type="Proteomes" id="UP000019486"/>
    </source>
</evidence>
<reference evidence="2 3" key="1">
    <citation type="submission" date="2013-08" db="EMBL/GenBank/DDBJ databases">
        <title>The genome sequence of Skermanella stibiiresistens.</title>
        <authorList>
            <person name="Zhu W."/>
            <person name="Wang G."/>
        </authorList>
    </citation>
    <scope>NUCLEOTIDE SEQUENCE [LARGE SCALE GENOMIC DNA]</scope>
    <source>
        <strain evidence="2 3">SB22</strain>
    </source>
</reference>
<organism evidence="2 3">
    <name type="scientific">Skermanella stibiiresistens SB22</name>
    <dbReference type="NCBI Taxonomy" id="1385369"/>
    <lineage>
        <taxon>Bacteria</taxon>
        <taxon>Pseudomonadati</taxon>
        <taxon>Pseudomonadota</taxon>
        <taxon>Alphaproteobacteria</taxon>
        <taxon>Rhodospirillales</taxon>
        <taxon>Azospirillaceae</taxon>
        <taxon>Skermanella</taxon>
    </lineage>
</organism>
<dbReference type="STRING" id="1385369.N825_21455"/>
<proteinExistence type="predicted"/>
<feature type="region of interest" description="Disordered" evidence="1">
    <location>
        <begin position="1"/>
        <end position="93"/>
    </location>
</feature>
<name>W9GXJ1_9PROT</name>
<sequence length="93" mass="9212">MSDDAQDNGADPIDRLRFRPGQPVQKNPDGTEMGEPAGPGSPTAAASSSGGSGYDVAKDKKGPNPVADGTERADAAADGAETDDSPQAAPATS</sequence>
<dbReference type="RefSeq" id="WP_037459413.1">
    <property type="nucleotide sequence ID" value="NZ_AVFL01000030.1"/>
</dbReference>
<protein>
    <submittedName>
        <fullName evidence="2">Uncharacterized protein</fullName>
    </submittedName>
</protein>
<gene>
    <name evidence="2" type="ORF">N825_21455</name>
</gene>
<feature type="compositionally biased region" description="Low complexity" evidence="1">
    <location>
        <begin position="36"/>
        <end position="49"/>
    </location>
</feature>
<keyword evidence="3" id="KW-1185">Reference proteome</keyword>
<dbReference type="EMBL" id="AVFL01000030">
    <property type="protein sequence ID" value="EWY37157.1"/>
    <property type="molecule type" value="Genomic_DNA"/>
</dbReference>
<evidence type="ECO:0000313" key="2">
    <source>
        <dbReference type="EMBL" id="EWY37157.1"/>
    </source>
</evidence>
<dbReference type="AlphaFoldDB" id="W9GXJ1"/>
<accession>W9GXJ1</accession>
<evidence type="ECO:0000256" key="1">
    <source>
        <dbReference type="SAM" id="MobiDB-lite"/>
    </source>
</evidence>
<dbReference type="Proteomes" id="UP000019486">
    <property type="component" value="Unassembled WGS sequence"/>
</dbReference>
<comment type="caution">
    <text evidence="2">The sequence shown here is derived from an EMBL/GenBank/DDBJ whole genome shotgun (WGS) entry which is preliminary data.</text>
</comment>